<sequence length="188" mass="21288">MPLSIWAHRASLCTTSPFFRALFRFEPGRIVLLELRAPVLEALLTFCFTEELPLNDKNTLDILDGADMPPMQEALNASTEYPKTSPTSLRELLSSDDLNVVREADLLCALQQWSFGRGTPIDDIDGGCRRVNDRRIGICNEEDLERVQQRFPSLAQSHLFQEAVDDVLKRGYCRCSPELKPQKLHGRA</sequence>
<protein>
    <recommendedName>
        <fullName evidence="1">BTB domain-containing protein</fullName>
    </recommendedName>
</protein>
<dbReference type="Gene3D" id="3.30.710.10">
    <property type="entry name" value="Potassium Channel Kv1.1, Chain A"/>
    <property type="match status" value="1"/>
</dbReference>
<evidence type="ECO:0000313" key="2">
    <source>
        <dbReference type="EMBL" id="KAH9359916.1"/>
    </source>
</evidence>
<dbReference type="AlphaFoldDB" id="A0A9J6FCS9"/>
<feature type="domain" description="BTB" evidence="1">
    <location>
        <begin position="1"/>
        <end position="56"/>
    </location>
</feature>
<dbReference type="OrthoDB" id="5830191at2759"/>
<dbReference type="EMBL" id="JABSTR010000001">
    <property type="protein sequence ID" value="KAH9359916.1"/>
    <property type="molecule type" value="Genomic_DNA"/>
</dbReference>
<dbReference type="InterPro" id="IPR000210">
    <property type="entry name" value="BTB/POZ_dom"/>
</dbReference>
<dbReference type="Proteomes" id="UP000821853">
    <property type="component" value="Chromosome 1"/>
</dbReference>
<evidence type="ECO:0000259" key="1">
    <source>
        <dbReference type="PROSITE" id="PS50097"/>
    </source>
</evidence>
<dbReference type="PROSITE" id="PS50097">
    <property type="entry name" value="BTB"/>
    <property type="match status" value="1"/>
</dbReference>
<reference evidence="2 3" key="1">
    <citation type="journal article" date="2020" name="Cell">
        <title>Large-Scale Comparative Analyses of Tick Genomes Elucidate Their Genetic Diversity and Vector Capacities.</title>
        <authorList>
            <consortium name="Tick Genome and Microbiome Consortium (TIGMIC)"/>
            <person name="Jia N."/>
            <person name="Wang J."/>
            <person name="Shi W."/>
            <person name="Du L."/>
            <person name="Sun Y."/>
            <person name="Zhan W."/>
            <person name="Jiang J.F."/>
            <person name="Wang Q."/>
            <person name="Zhang B."/>
            <person name="Ji P."/>
            <person name="Bell-Sakyi L."/>
            <person name="Cui X.M."/>
            <person name="Yuan T.T."/>
            <person name="Jiang B.G."/>
            <person name="Yang W.F."/>
            <person name="Lam T.T."/>
            <person name="Chang Q.C."/>
            <person name="Ding S.J."/>
            <person name="Wang X.J."/>
            <person name="Zhu J.G."/>
            <person name="Ruan X.D."/>
            <person name="Zhao L."/>
            <person name="Wei J.T."/>
            <person name="Ye R.Z."/>
            <person name="Que T.C."/>
            <person name="Du C.H."/>
            <person name="Zhou Y.H."/>
            <person name="Cheng J.X."/>
            <person name="Dai P.F."/>
            <person name="Guo W.B."/>
            <person name="Han X.H."/>
            <person name="Huang E.J."/>
            <person name="Li L.F."/>
            <person name="Wei W."/>
            <person name="Gao Y.C."/>
            <person name="Liu J.Z."/>
            <person name="Shao H.Z."/>
            <person name="Wang X."/>
            <person name="Wang C.C."/>
            <person name="Yang T.C."/>
            <person name="Huo Q.B."/>
            <person name="Li W."/>
            <person name="Chen H.Y."/>
            <person name="Chen S.E."/>
            <person name="Zhou L.G."/>
            <person name="Ni X.B."/>
            <person name="Tian J.H."/>
            <person name="Sheng Y."/>
            <person name="Liu T."/>
            <person name="Pan Y.S."/>
            <person name="Xia L.Y."/>
            <person name="Li J."/>
            <person name="Zhao F."/>
            <person name="Cao W.C."/>
        </authorList>
    </citation>
    <scope>NUCLEOTIDE SEQUENCE [LARGE SCALE GENOMIC DNA]</scope>
    <source>
        <strain evidence="2">HaeL-2018</strain>
    </source>
</reference>
<dbReference type="SUPFAM" id="SSF54695">
    <property type="entry name" value="POZ domain"/>
    <property type="match status" value="1"/>
</dbReference>
<dbReference type="VEuPathDB" id="VectorBase:HLOH_040323"/>
<dbReference type="Pfam" id="PF00651">
    <property type="entry name" value="BTB"/>
    <property type="match status" value="1"/>
</dbReference>
<gene>
    <name evidence="2" type="ORF">HPB48_011056</name>
</gene>
<dbReference type="InterPro" id="IPR011333">
    <property type="entry name" value="SKP1/BTB/POZ_sf"/>
</dbReference>
<comment type="caution">
    <text evidence="2">The sequence shown here is derived from an EMBL/GenBank/DDBJ whole genome shotgun (WGS) entry which is preliminary data.</text>
</comment>
<evidence type="ECO:0000313" key="3">
    <source>
        <dbReference type="Proteomes" id="UP000821853"/>
    </source>
</evidence>
<keyword evidence="3" id="KW-1185">Reference proteome</keyword>
<organism evidence="2 3">
    <name type="scientific">Haemaphysalis longicornis</name>
    <name type="common">Bush tick</name>
    <dbReference type="NCBI Taxonomy" id="44386"/>
    <lineage>
        <taxon>Eukaryota</taxon>
        <taxon>Metazoa</taxon>
        <taxon>Ecdysozoa</taxon>
        <taxon>Arthropoda</taxon>
        <taxon>Chelicerata</taxon>
        <taxon>Arachnida</taxon>
        <taxon>Acari</taxon>
        <taxon>Parasitiformes</taxon>
        <taxon>Ixodida</taxon>
        <taxon>Ixodoidea</taxon>
        <taxon>Ixodidae</taxon>
        <taxon>Haemaphysalinae</taxon>
        <taxon>Haemaphysalis</taxon>
    </lineage>
</organism>
<dbReference type="CDD" id="cd18186">
    <property type="entry name" value="BTB_POZ_ZBTB_KLHL-like"/>
    <property type="match status" value="1"/>
</dbReference>
<proteinExistence type="predicted"/>
<name>A0A9J6FCS9_HAELO</name>
<accession>A0A9J6FCS9</accession>